<dbReference type="Pfam" id="PF07681">
    <property type="entry name" value="DoxX"/>
    <property type="match status" value="1"/>
</dbReference>
<evidence type="ECO:0000256" key="1">
    <source>
        <dbReference type="ARBA" id="ARBA00004651"/>
    </source>
</evidence>
<dbReference type="AlphaFoldDB" id="A0A6A8A527"/>
<feature type="transmembrane region" description="Helical" evidence="7">
    <location>
        <begin position="70"/>
        <end position="88"/>
    </location>
</feature>
<evidence type="ECO:0000256" key="4">
    <source>
        <dbReference type="ARBA" id="ARBA00022692"/>
    </source>
</evidence>
<feature type="transmembrane region" description="Helical" evidence="7">
    <location>
        <begin position="12"/>
        <end position="34"/>
    </location>
</feature>
<keyword evidence="5 7" id="KW-1133">Transmembrane helix</keyword>
<evidence type="ECO:0000313" key="8">
    <source>
        <dbReference type="EMBL" id="MQY44928.1"/>
    </source>
</evidence>
<keyword evidence="3" id="KW-1003">Cell membrane</keyword>
<gene>
    <name evidence="8" type="ORF">GAO09_02415</name>
</gene>
<evidence type="ECO:0000256" key="7">
    <source>
        <dbReference type="SAM" id="Phobius"/>
    </source>
</evidence>
<dbReference type="GO" id="GO:0005886">
    <property type="term" value="C:plasma membrane"/>
    <property type="evidence" value="ECO:0007669"/>
    <property type="project" value="UniProtKB-SubCell"/>
</dbReference>
<evidence type="ECO:0000256" key="6">
    <source>
        <dbReference type="ARBA" id="ARBA00023136"/>
    </source>
</evidence>
<dbReference type="InterPro" id="IPR051907">
    <property type="entry name" value="DoxX-like_oxidoreductase"/>
</dbReference>
<dbReference type="InterPro" id="IPR032808">
    <property type="entry name" value="DoxX"/>
</dbReference>
<comment type="caution">
    <text evidence="8">The sequence shown here is derived from an EMBL/GenBank/DDBJ whole genome shotgun (WGS) entry which is preliminary data.</text>
</comment>
<keyword evidence="9" id="KW-1185">Reference proteome</keyword>
<reference evidence="8 9" key="1">
    <citation type="submission" date="2019-11" db="EMBL/GenBank/DDBJ databases">
        <title>Genome analysis of Rhizobacterium cereale a novel genus and species isolated from maize roots in North Spain.</title>
        <authorList>
            <person name="Menendez E."/>
            <person name="Flores-Felix J.D."/>
            <person name="Ramirez-Bahena M.-H."/>
            <person name="Igual J.M."/>
            <person name="Garcia-Fraile P."/>
            <person name="Peix A."/>
            <person name="Velazquez E."/>
        </authorList>
    </citation>
    <scope>NUCLEOTIDE SEQUENCE [LARGE SCALE GENOMIC DNA]</scope>
    <source>
        <strain evidence="8 9">RZME27</strain>
    </source>
</reference>
<name>A0A6A8A527_9HYPH</name>
<dbReference type="PANTHER" id="PTHR33452:SF4">
    <property type="entry name" value="BLL4328 PROTEIN"/>
    <property type="match status" value="1"/>
</dbReference>
<evidence type="ECO:0000256" key="3">
    <source>
        <dbReference type="ARBA" id="ARBA00022475"/>
    </source>
</evidence>
<dbReference type="EMBL" id="WIXI01000022">
    <property type="protein sequence ID" value="MQY44928.1"/>
    <property type="molecule type" value="Genomic_DNA"/>
</dbReference>
<dbReference type="Proteomes" id="UP000435138">
    <property type="component" value="Unassembled WGS sequence"/>
</dbReference>
<accession>A0A6A8A527</accession>
<comment type="subcellular location">
    <subcellularLocation>
        <location evidence="1">Cell membrane</location>
        <topology evidence="1">Multi-pass membrane protein</topology>
    </subcellularLocation>
</comment>
<evidence type="ECO:0000256" key="2">
    <source>
        <dbReference type="ARBA" id="ARBA00006679"/>
    </source>
</evidence>
<evidence type="ECO:0000256" key="5">
    <source>
        <dbReference type="ARBA" id="ARBA00022989"/>
    </source>
</evidence>
<evidence type="ECO:0000313" key="9">
    <source>
        <dbReference type="Proteomes" id="UP000435138"/>
    </source>
</evidence>
<keyword evidence="4 7" id="KW-0812">Transmembrane</keyword>
<dbReference type="PANTHER" id="PTHR33452">
    <property type="entry name" value="OXIDOREDUCTASE CATD-RELATED"/>
    <property type="match status" value="1"/>
</dbReference>
<protein>
    <submittedName>
        <fullName evidence="8">DoxX family membrane protein</fullName>
    </submittedName>
</protein>
<dbReference type="RefSeq" id="WP_153352446.1">
    <property type="nucleotide sequence ID" value="NZ_JAYKOO010000003.1"/>
</dbReference>
<proteinExistence type="inferred from homology"/>
<comment type="similarity">
    <text evidence="2">Belongs to the DoxX family.</text>
</comment>
<sequence>MQNNLNSAQPALLSALRIALGLVIFSYGMAKIFHFHAGNFTPPTGSLPWIAGLLELTLGFLFLVGFQTRIAAFVLSGLMASAYFIGHFPKSFFPTENGGGAAAVYCFVFLYFVAAGAGPFSLDAKLFGARTAKTA</sequence>
<organism evidence="8 9">
    <name type="scientific">Endobacterium cereale</name>
    <dbReference type="NCBI Taxonomy" id="2663029"/>
    <lineage>
        <taxon>Bacteria</taxon>
        <taxon>Pseudomonadati</taxon>
        <taxon>Pseudomonadota</taxon>
        <taxon>Alphaproteobacteria</taxon>
        <taxon>Hyphomicrobiales</taxon>
        <taxon>Rhizobiaceae</taxon>
        <taxon>Endobacterium</taxon>
    </lineage>
</organism>
<feature type="transmembrane region" description="Helical" evidence="7">
    <location>
        <begin position="46"/>
        <end position="63"/>
    </location>
</feature>
<keyword evidence="6 7" id="KW-0472">Membrane</keyword>
<feature type="transmembrane region" description="Helical" evidence="7">
    <location>
        <begin position="100"/>
        <end position="122"/>
    </location>
</feature>